<dbReference type="Gene3D" id="3.40.630.10">
    <property type="entry name" value="Zn peptidases"/>
    <property type="match status" value="1"/>
</dbReference>
<dbReference type="InterPro" id="IPR023042">
    <property type="entry name" value="Peptidase_M17_leu_NH2_pept"/>
</dbReference>
<evidence type="ECO:0000313" key="9">
    <source>
        <dbReference type="EMBL" id="CAB4602616.1"/>
    </source>
</evidence>
<evidence type="ECO:0000256" key="4">
    <source>
        <dbReference type="ARBA" id="ARBA00022438"/>
    </source>
</evidence>
<dbReference type="GO" id="GO:0005737">
    <property type="term" value="C:cytoplasm"/>
    <property type="evidence" value="ECO:0007669"/>
    <property type="project" value="InterPro"/>
</dbReference>
<dbReference type="PRINTS" id="PR00481">
    <property type="entry name" value="LAMNOPPTDASE"/>
</dbReference>
<feature type="domain" description="Cytosol aminopeptidase" evidence="7">
    <location>
        <begin position="332"/>
        <end position="339"/>
    </location>
</feature>
<dbReference type="Pfam" id="PF00883">
    <property type="entry name" value="Peptidase_M17"/>
    <property type="match status" value="1"/>
</dbReference>
<proteinExistence type="inferred from homology"/>
<evidence type="ECO:0000313" key="8">
    <source>
        <dbReference type="EMBL" id="CAB4533366.1"/>
    </source>
</evidence>
<dbReference type="CDD" id="cd00433">
    <property type="entry name" value="Peptidase_M17"/>
    <property type="match status" value="1"/>
</dbReference>
<dbReference type="EMBL" id="CAEZSN010000002">
    <property type="protein sequence ID" value="CAB4533366.1"/>
    <property type="molecule type" value="Genomic_DNA"/>
</dbReference>
<dbReference type="Pfam" id="PF02789">
    <property type="entry name" value="Peptidase_M17_N"/>
    <property type="match status" value="1"/>
</dbReference>
<evidence type="ECO:0000256" key="3">
    <source>
        <dbReference type="ARBA" id="ARBA00012565"/>
    </source>
</evidence>
<accession>A0A6J6B3L0</accession>
<dbReference type="PANTHER" id="PTHR11963">
    <property type="entry name" value="LEUCINE AMINOPEPTIDASE-RELATED"/>
    <property type="match status" value="1"/>
</dbReference>
<dbReference type="EC" id="3.4.11.1" evidence="3"/>
<comment type="catalytic activity">
    <reaction evidence="1">
        <text>Release of an N-terminal amino acid, Xaa-|-Yaa-, in which Xaa is preferably Leu, but may be other amino acids including Pro although not Arg or Lys, and Yaa may be Pro. Amino acid amides and methyl esters are also readily hydrolyzed, but rates on arylamides are exceedingly low.</text>
        <dbReference type="EC" id="3.4.11.1"/>
    </reaction>
</comment>
<protein>
    <recommendedName>
        <fullName evidence="3">leucyl aminopeptidase</fullName>
        <ecNumber evidence="3">3.4.11.1</ecNumber>
    </recommendedName>
</protein>
<evidence type="ECO:0000259" key="7">
    <source>
        <dbReference type="PROSITE" id="PS00631"/>
    </source>
</evidence>
<dbReference type="EMBL" id="CAEZUR010000013">
    <property type="protein sequence ID" value="CAB4602616.1"/>
    <property type="molecule type" value="Genomic_DNA"/>
</dbReference>
<evidence type="ECO:0000256" key="1">
    <source>
        <dbReference type="ARBA" id="ARBA00000135"/>
    </source>
</evidence>
<dbReference type="Gene3D" id="3.40.220.10">
    <property type="entry name" value="Leucine Aminopeptidase, subunit E, domain 1"/>
    <property type="match status" value="1"/>
</dbReference>
<dbReference type="NCBIfam" id="NF002073">
    <property type="entry name" value="PRK00913.1-2"/>
    <property type="match status" value="1"/>
</dbReference>
<dbReference type="InterPro" id="IPR043472">
    <property type="entry name" value="Macro_dom-like"/>
</dbReference>
<keyword evidence="5" id="KW-0645">Protease</keyword>
<keyword evidence="4" id="KW-0031">Aminopeptidase</keyword>
<evidence type="ECO:0000256" key="6">
    <source>
        <dbReference type="ARBA" id="ARBA00022801"/>
    </source>
</evidence>
<gene>
    <name evidence="8" type="ORF">UFOPK1433_00047</name>
    <name evidence="9" type="ORF">UFOPK1843_00262</name>
</gene>
<comment type="similarity">
    <text evidence="2">Belongs to the peptidase M17 family.</text>
</comment>
<dbReference type="SUPFAM" id="SSF53187">
    <property type="entry name" value="Zn-dependent exopeptidases"/>
    <property type="match status" value="1"/>
</dbReference>
<reference evidence="8" key="1">
    <citation type="submission" date="2020-05" db="EMBL/GenBank/DDBJ databases">
        <authorList>
            <person name="Chiriac C."/>
            <person name="Salcher M."/>
            <person name="Ghai R."/>
            <person name="Kavagutti S V."/>
        </authorList>
    </citation>
    <scope>NUCLEOTIDE SEQUENCE</scope>
</reference>
<dbReference type="AlphaFoldDB" id="A0A6J6B3L0"/>
<name>A0A6J6B3L0_9ZZZZ</name>
<dbReference type="InterPro" id="IPR000819">
    <property type="entry name" value="Peptidase_M17_C"/>
</dbReference>
<evidence type="ECO:0000256" key="5">
    <source>
        <dbReference type="ARBA" id="ARBA00022670"/>
    </source>
</evidence>
<dbReference type="GO" id="GO:0030145">
    <property type="term" value="F:manganese ion binding"/>
    <property type="evidence" value="ECO:0007669"/>
    <property type="project" value="InterPro"/>
</dbReference>
<dbReference type="PANTHER" id="PTHR11963:SF23">
    <property type="entry name" value="CYTOSOL AMINOPEPTIDASE"/>
    <property type="match status" value="1"/>
</dbReference>
<dbReference type="InterPro" id="IPR011356">
    <property type="entry name" value="Leucine_aapep/pepB"/>
</dbReference>
<dbReference type="SUPFAM" id="SSF52949">
    <property type="entry name" value="Macro domain-like"/>
    <property type="match status" value="1"/>
</dbReference>
<organism evidence="8">
    <name type="scientific">freshwater metagenome</name>
    <dbReference type="NCBI Taxonomy" id="449393"/>
    <lineage>
        <taxon>unclassified sequences</taxon>
        <taxon>metagenomes</taxon>
        <taxon>ecological metagenomes</taxon>
    </lineage>
</organism>
<evidence type="ECO:0000256" key="2">
    <source>
        <dbReference type="ARBA" id="ARBA00009528"/>
    </source>
</evidence>
<dbReference type="GO" id="GO:0070006">
    <property type="term" value="F:metalloaminopeptidase activity"/>
    <property type="evidence" value="ECO:0007669"/>
    <property type="project" value="InterPro"/>
</dbReference>
<dbReference type="GO" id="GO:0006508">
    <property type="term" value="P:proteolysis"/>
    <property type="evidence" value="ECO:0007669"/>
    <property type="project" value="UniProtKB-KW"/>
</dbReference>
<dbReference type="InterPro" id="IPR008283">
    <property type="entry name" value="Peptidase_M17_N"/>
</dbReference>
<keyword evidence="6" id="KW-0378">Hydrolase</keyword>
<dbReference type="HAMAP" id="MF_00181">
    <property type="entry name" value="Cytosol_peptidase_M17"/>
    <property type="match status" value="1"/>
</dbReference>
<sequence>MTSPKMATSAKFTTFNKNTAYVIPVTKKSDKLVIGETSIEISDLAGVDLVGVGVSAELESLVRLPAPNGATYALLGVGTKPLTKDDLRNLGGAIARKLASFKDVVIGLPTSDSSETAVIFEGVALGSYVHTKYKGLTKGAEIKLQTVTVISSNKPAVAALNQISILAESVRLTRDLVNMPGLDLYPESLAKAVQAAAKGTGVTTQIWNEERLAKEGLGGILGVGQGSSRGPRLVKLEYKPKVGKRHLALVGKGITFDTGGFSMKAPLNMLGMNFDMTGAASVAAATIAIAKLQLPIRVTAWLCIAENMVSGTAQRPNDVIKARNGMTIEVLNTDAEGRLVLADGLSLASEEKPDFIIDVATLTGAVQIALGTRHAGIMGDQEAVDEVRGAAEEVGELVWQLPMASELRSLIDSEIADIANVKMGNTTGQTIIGGLFLNEFVGNRAKGEPDNIKWAHLDIAATANNEGSPYGVVPKGATGSYVRTLVALAKRIG</sequence>
<dbReference type="PROSITE" id="PS00631">
    <property type="entry name" value="CYTOSOL_AP"/>
    <property type="match status" value="1"/>
</dbReference>